<comment type="caution">
    <text evidence="2">The sequence shown here is derived from an EMBL/GenBank/DDBJ whole genome shotgun (WGS) entry which is preliminary data.</text>
</comment>
<keyword evidence="3" id="KW-1185">Reference proteome</keyword>
<reference evidence="2 3" key="1">
    <citation type="submission" date="2024-01" db="EMBL/GenBank/DDBJ databases">
        <authorList>
            <person name="Waweru B."/>
        </authorList>
    </citation>
    <scope>NUCLEOTIDE SEQUENCE [LARGE SCALE GENOMIC DNA]</scope>
</reference>
<name>A0AAV1SGR3_9ROSI</name>
<gene>
    <name evidence="2" type="ORF">DCAF_LOCUS22165</name>
</gene>
<dbReference type="Proteomes" id="UP001314170">
    <property type="component" value="Unassembled WGS sequence"/>
</dbReference>
<evidence type="ECO:0000256" key="1">
    <source>
        <dbReference type="SAM" id="MobiDB-lite"/>
    </source>
</evidence>
<sequence length="98" mass="10154">MIKFKVLVELLGDLVVKMMTDVGEVGKDDCKMSGKKGGASAKISRTCGVDGGIGGESNGSGKASGTSKGESGELMELVDMKVAEIMVKLMEIVVVDLE</sequence>
<dbReference type="AlphaFoldDB" id="A0AAV1SGR3"/>
<dbReference type="EMBL" id="CAWUPB010001173">
    <property type="protein sequence ID" value="CAK7349448.1"/>
    <property type="molecule type" value="Genomic_DNA"/>
</dbReference>
<accession>A0AAV1SGR3</accession>
<evidence type="ECO:0000313" key="2">
    <source>
        <dbReference type="EMBL" id="CAK7349448.1"/>
    </source>
</evidence>
<protein>
    <submittedName>
        <fullName evidence="2">Uncharacterized protein</fullName>
    </submittedName>
</protein>
<organism evidence="2 3">
    <name type="scientific">Dovyalis caffra</name>
    <dbReference type="NCBI Taxonomy" id="77055"/>
    <lineage>
        <taxon>Eukaryota</taxon>
        <taxon>Viridiplantae</taxon>
        <taxon>Streptophyta</taxon>
        <taxon>Embryophyta</taxon>
        <taxon>Tracheophyta</taxon>
        <taxon>Spermatophyta</taxon>
        <taxon>Magnoliopsida</taxon>
        <taxon>eudicotyledons</taxon>
        <taxon>Gunneridae</taxon>
        <taxon>Pentapetalae</taxon>
        <taxon>rosids</taxon>
        <taxon>fabids</taxon>
        <taxon>Malpighiales</taxon>
        <taxon>Salicaceae</taxon>
        <taxon>Flacourtieae</taxon>
        <taxon>Dovyalis</taxon>
    </lineage>
</organism>
<proteinExistence type="predicted"/>
<feature type="region of interest" description="Disordered" evidence="1">
    <location>
        <begin position="49"/>
        <end position="71"/>
    </location>
</feature>
<evidence type="ECO:0000313" key="3">
    <source>
        <dbReference type="Proteomes" id="UP001314170"/>
    </source>
</evidence>
<feature type="compositionally biased region" description="Gly residues" evidence="1">
    <location>
        <begin position="49"/>
        <end position="58"/>
    </location>
</feature>